<evidence type="ECO:0000259" key="1">
    <source>
        <dbReference type="Pfam" id="PF21507"/>
    </source>
</evidence>
<accession>A0A0F9T2S9</accession>
<dbReference type="InterPro" id="IPR049412">
    <property type="entry name" value="V18-like_jelly_roll"/>
</dbReference>
<dbReference type="Pfam" id="PF21507">
    <property type="entry name" value="V18-19"/>
    <property type="match status" value="1"/>
</dbReference>
<name>A0A0F9T2S9_9ZZZZ</name>
<gene>
    <name evidence="2" type="ORF">LCGC14_0704730</name>
</gene>
<comment type="caution">
    <text evidence="2">The sequence shown here is derived from an EMBL/GenBank/DDBJ whole genome shotgun (WGS) entry which is preliminary data.</text>
</comment>
<evidence type="ECO:0000313" key="2">
    <source>
        <dbReference type="EMBL" id="KKN43291.1"/>
    </source>
</evidence>
<feature type="domain" description="Minor capsid protein V18-like jelly roll" evidence="1">
    <location>
        <begin position="35"/>
        <end position="154"/>
    </location>
</feature>
<organism evidence="2">
    <name type="scientific">marine sediment metagenome</name>
    <dbReference type="NCBI Taxonomy" id="412755"/>
    <lineage>
        <taxon>unclassified sequences</taxon>
        <taxon>metagenomes</taxon>
        <taxon>ecological metagenomes</taxon>
    </lineage>
</organism>
<reference evidence="2" key="1">
    <citation type="journal article" date="2015" name="Nature">
        <title>Complex archaea that bridge the gap between prokaryotes and eukaryotes.</title>
        <authorList>
            <person name="Spang A."/>
            <person name="Saw J.H."/>
            <person name="Jorgensen S.L."/>
            <person name="Zaremba-Niedzwiedzka K."/>
            <person name="Martijn J."/>
            <person name="Lind A.E."/>
            <person name="van Eijk R."/>
            <person name="Schleper C."/>
            <person name="Guy L."/>
            <person name="Ettema T.J."/>
        </authorList>
    </citation>
    <scope>NUCLEOTIDE SEQUENCE</scope>
</reference>
<dbReference type="AlphaFoldDB" id="A0A0F9T2S9"/>
<protein>
    <recommendedName>
        <fullName evidence="1">Minor capsid protein V18-like jelly roll domain-containing protein</fullName>
    </recommendedName>
</protein>
<dbReference type="EMBL" id="LAZR01001521">
    <property type="protein sequence ID" value="KKN43291.1"/>
    <property type="molecule type" value="Genomic_DNA"/>
</dbReference>
<sequence>MTDFISKDADVVRFNFRLINKEGFLSNDNAKLKDASFNITLNKVLLNQSENFYIEVEKYKIPGTYLPNQIFRIQQGIGQTNPNLGTYAITLRFAGVDYTVFLLLVPDDKTIPVPNAPSANNGLQAKSEYYFIFTYESFLKLLNTALATSFALIQAAGGLPGNVSSPPIFQYNKFGAIFSFMVQGSYIAAGVQLFFNANLYDLFTTFESFKVNDPLNISKNYEIIIRFQGDNIVPFTPIGGPINTVDWLKIIQVGSSIEFFDSASRIILETNLPAGNEYSSGNELKIPGPGLLVAETVLIDSIIQSIVRTGRGYITFFETSARINGLTGGSIQHISLNARWFDRKGEDYPIRIGPYQEIEVTIVFLRKNLKKNITIEDFINSDLAIVRV</sequence>
<proteinExistence type="predicted"/>